<dbReference type="EC" id="2.7.2.4" evidence="14"/>
<evidence type="ECO:0000256" key="10">
    <source>
        <dbReference type="ARBA" id="ARBA00022840"/>
    </source>
</evidence>
<keyword evidence="9 14" id="KW-0418">Kinase</keyword>
<dbReference type="RefSeq" id="WP_066203710.1">
    <property type="nucleotide sequence ID" value="NZ_CBCSAS010000010.1"/>
</dbReference>
<evidence type="ECO:0000256" key="5">
    <source>
        <dbReference type="ARBA" id="ARBA00010122"/>
    </source>
</evidence>
<comment type="function">
    <text evidence="1">Catalyzes the phosphorylation of the beta-carboxyl group of aspartic acid with ATP to yield 4-phospho-L-aspartate, which is involved in the branched biosynthetic pathway leading to the biosynthesis of amino acids threonine, isoleucine and methionine.</text>
</comment>
<comment type="similarity">
    <text evidence="5 14">Belongs to the aspartokinase family.</text>
</comment>
<comment type="pathway">
    <text evidence="3 15">Amino-acid biosynthesis; L-methionine biosynthesis via de novo pathway; L-homoserine from L-aspartate: step 1/3.</text>
</comment>
<dbReference type="UniPathway" id="UPA00034">
    <property type="reaction ID" value="UER00015"/>
</dbReference>
<evidence type="ECO:0000256" key="8">
    <source>
        <dbReference type="ARBA" id="ARBA00022741"/>
    </source>
</evidence>
<dbReference type="InterPro" id="IPR036393">
    <property type="entry name" value="AceGlu_kinase-like_sf"/>
</dbReference>
<dbReference type="PROSITE" id="PS00324">
    <property type="entry name" value="ASPARTOKINASE"/>
    <property type="match status" value="1"/>
</dbReference>
<name>A0A179IMW2_HYDSH</name>
<evidence type="ECO:0000256" key="12">
    <source>
        <dbReference type="ARBA" id="ARBA00023154"/>
    </source>
</evidence>
<evidence type="ECO:0000256" key="13">
    <source>
        <dbReference type="ARBA" id="ARBA00047872"/>
    </source>
</evidence>
<evidence type="ECO:0000256" key="9">
    <source>
        <dbReference type="ARBA" id="ARBA00022777"/>
    </source>
</evidence>
<feature type="domain" description="Aspartate/glutamate/uridylate kinase" evidence="16">
    <location>
        <begin position="7"/>
        <end position="233"/>
    </location>
</feature>
<dbReference type="NCBIfam" id="TIGR00657">
    <property type="entry name" value="asp_kinases"/>
    <property type="match status" value="1"/>
</dbReference>
<dbReference type="GO" id="GO:0009089">
    <property type="term" value="P:lysine biosynthetic process via diaminopimelate"/>
    <property type="evidence" value="ECO:0007669"/>
    <property type="project" value="UniProtKB-UniPathway"/>
</dbReference>
<dbReference type="AlphaFoldDB" id="A0A179IMW2"/>
<keyword evidence="7 14" id="KW-0808">Transferase</keyword>
<dbReference type="UniPathway" id="UPA00051">
    <property type="reaction ID" value="UER00462"/>
</dbReference>
<evidence type="ECO:0000259" key="16">
    <source>
        <dbReference type="Pfam" id="PF00696"/>
    </source>
</evidence>
<evidence type="ECO:0000256" key="11">
    <source>
        <dbReference type="ARBA" id="ARBA00022915"/>
    </source>
</evidence>
<dbReference type="GO" id="GO:0009090">
    <property type="term" value="P:homoserine biosynthetic process"/>
    <property type="evidence" value="ECO:0007669"/>
    <property type="project" value="TreeGrafter"/>
</dbReference>
<evidence type="ECO:0000256" key="2">
    <source>
        <dbReference type="ARBA" id="ARBA00004766"/>
    </source>
</evidence>
<comment type="catalytic activity">
    <reaction evidence="13 14">
        <text>L-aspartate + ATP = 4-phospho-L-aspartate + ADP</text>
        <dbReference type="Rhea" id="RHEA:23776"/>
        <dbReference type="ChEBI" id="CHEBI:29991"/>
        <dbReference type="ChEBI" id="CHEBI:30616"/>
        <dbReference type="ChEBI" id="CHEBI:57535"/>
        <dbReference type="ChEBI" id="CHEBI:456216"/>
        <dbReference type="EC" id="2.7.2.4"/>
    </reaction>
</comment>
<dbReference type="GO" id="GO:0019877">
    <property type="term" value="P:diaminopimelate biosynthetic process"/>
    <property type="evidence" value="ECO:0007669"/>
    <property type="project" value="UniProtKB-KW"/>
</dbReference>
<comment type="pathway">
    <text evidence="4 15">Amino-acid biosynthesis; L-threonine biosynthesis; L-threonine from L-aspartate: step 1/5.</text>
</comment>
<keyword evidence="18" id="KW-1185">Reference proteome</keyword>
<gene>
    <name evidence="17" type="ORF">SA87_04720</name>
</gene>
<evidence type="ECO:0000256" key="6">
    <source>
        <dbReference type="ARBA" id="ARBA00022605"/>
    </source>
</evidence>
<dbReference type="PANTHER" id="PTHR21499:SF3">
    <property type="entry name" value="ASPARTOKINASE"/>
    <property type="match status" value="1"/>
</dbReference>
<dbReference type="GO" id="GO:0004072">
    <property type="term" value="F:aspartate kinase activity"/>
    <property type="evidence" value="ECO:0007669"/>
    <property type="project" value="UniProtKB-EC"/>
</dbReference>
<proteinExistence type="inferred from homology"/>
<protein>
    <recommendedName>
        <fullName evidence="14">Aspartokinase</fullName>
        <ecNumber evidence="14">2.7.2.4</ecNumber>
    </recommendedName>
</protein>
<dbReference type="PANTHER" id="PTHR21499">
    <property type="entry name" value="ASPARTATE KINASE"/>
    <property type="match status" value="1"/>
</dbReference>
<reference evidence="17 18" key="1">
    <citation type="submission" date="2015-09" db="EMBL/GenBank/DDBJ databases">
        <title>Draft genome sequence of Hydrogenibacillus schlegelii DSM 2000.</title>
        <authorList>
            <person name="Hemp J."/>
        </authorList>
    </citation>
    <scope>NUCLEOTIDE SEQUENCE [LARGE SCALE GENOMIC DNA]</scope>
    <source>
        <strain evidence="17 18">MA 48</strain>
    </source>
</reference>
<dbReference type="InterPro" id="IPR001048">
    <property type="entry name" value="Asp/Glu/Uridylate_kinase"/>
</dbReference>
<evidence type="ECO:0000256" key="7">
    <source>
        <dbReference type="ARBA" id="ARBA00022679"/>
    </source>
</evidence>
<evidence type="ECO:0000256" key="15">
    <source>
        <dbReference type="RuleBase" id="RU004249"/>
    </source>
</evidence>
<dbReference type="OrthoDB" id="9799110at2"/>
<keyword evidence="10" id="KW-0067">ATP-binding</keyword>
<dbReference type="Gene3D" id="3.40.1160.10">
    <property type="entry name" value="Acetylglutamate kinase-like"/>
    <property type="match status" value="1"/>
</dbReference>
<dbReference type="InterPro" id="IPR001341">
    <property type="entry name" value="Asp_kinase"/>
</dbReference>
<evidence type="ECO:0000256" key="1">
    <source>
        <dbReference type="ARBA" id="ARBA00003121"/>
    </source>
</evidence>
<dbReference type="InterPro" id="IPR018042">
    <property type="entry name" value="Aspartate_kinase_CS"/>
</dbReference>
<dbReference type="UniPathway" id="UPA00050">
    <property type="reaction ID" value="UER00461"/>
</dbReference>
<accession>A0A179IMW2</accession>
<dbReference type="Pfam" id="PF00696">
    <property type="entry name" value="AA_kinase"/>
    <property type="match status" value="1"/>
</dbReference>
<dbReference type="GO" id="GO:0009088">
    <property type="term" value="P:threonine biosynthetic process"/>
    <property type="evidence" value="ECO:0007669"/>
    <property type="project" value="UniProtKB-UniPathway"/>
</dbReference>
<dbReference type="GO" id="GO:0005524">
    <property type="term" value="F:ATP binding"/>
    <property type="evidence" value="ECO:0007669"/>
    <property type="project" value="UniProtKB-KW"/>
</dbReference>
<dbReference type="CDD" id="cd04246">
    <property type="entry name" value="AAK_AK-DapG-like"/>
    <property type="match status" value="1"/>
</dbReference>
<dbReference type="SUPFAM" id="SSF53633">
    <property type="entry name" value="Carbamate kinase-like"/>
    <property type="match status" value="1"/>
</dbReference>
<dbReference type="STRING" id="1484.SA87_04720"/>
<dbReference type="EMBL" id="JXBB01000066">
    <property type="protein sequence ID" value="OAR03202.1"/>
    <property type="molecule type" value="Genomic_DNA"/>
</dbReference>
<comment type="caution">
    <text evidence="17">The sequence shown here is derived from an EMBL/GenBank/DDBJ whole genome shotgun (WGS) entry which is preliminary data.</text>
</comment>
<evidence type="ECO:0000256" key="3">
    <source>
        <dbReference type="ARBA" id="ARBA00004986"/>
    </source>
</evidence>
<keyword evidence="8" id="KW-0547">Nucleotide-binding</keyword>
<evidence type="ECO:0000313" key="18">
    <source>
        <dbReference type="Proteomes" id="UP000243024"/>
    </source>
</evidence>
<keyword evidence="12" id="KW-0457">Lysine biosynthesis</keyword>
<comment type="pathway">
    <text evidence="2 15">Amino-acid biosynthesis; L-lysine biosynthesis via DAP pathway; (S)-tetrahydrodipicolinate from L-aspartate: step 1/4.</text>
</comment>
<evidence type="ECO:0000256" key="4">
    <source>
        <dbReference type="ARBA" id="ARBA00005139"/>
    </source>
</evidence>
<evidence type="ECO:0000256" key="14">
    <source>
        <dbReference type="RuleBase" id="RU003448"/>
    </source>
</evidence>
<dbReference type="Proteomes" id="UP000243024">
    <property type="component" value="Unassembled WGS sequence"/>
</dbReference>
<sequence>MERIPRRVVQKYGGSSLATVEAIRAVAARVARTVREGTEVVLVVSAMGRSTDGLIALASSLHPAPPGRELDLLLATGEIVSASLMAIALHREGVAAEALTGAQAGLITDGTYGGARIVAFNTARIRALLARGAVPVVAGFQGMSASGEVTTLGRGGSDTTAAALAAALGADRCEIYTDVDGVYSADPRRDPASLRFSYLTYEEALRLAENGAKVIHPDAVRWAQSAEIPLVVAKNDASDALAEGTLIASADFRGLPAAEHDLTIIPENVASTRS</sequence>
<keyword evidence="6 15" id="KW-0028">Amino-acid biosynthesis</keyword>
<keyword evidence="11" id="KW-0220">Diaminopimelate biosynthesis</keyword>
<organism evidence="17 18">
    <name type="scientific">Hydrogenibacillus schlegelii</name>
    <name type="common">Bacillus schlegelii</name>
    <dbReference type="NCBI Taxonomy" id="1484"/>
    <lineage>
        <taxon>Bacteria</taxon>
        <taxon>Bacillati</taxon>
        <taxon>Bacillota</taxon>
        <taxon>Bacilli</taxon>
        <taxon>Bacillales</taxon>
        <taxon>Bacillales Family X. Incertae Sedis</taxon>
        <taxon>Hydrogenibacillus</taxon>
    </lineage>
</organism>
<dbReference type="GO" id="GO:0005829">
    <property type="term" value="C:cytosol"/>
    <property type="evidence" value="ECO:0007669"/>
    <property type="project" value="TreeGrafter"/>
</dbReference>
<evidence type="ECO:0000313" key="17">
    <source>
        <dbReference type="EMBL" id="OAR03202.1"/>
    </source>
</evidence>